<dbReference type="AlphaFoldDB" id="A0A7J6XG62"/>
<dbReference type="InterPro" id="IPR018222">
    <property type="entry name" value="Nuclear_transport_factor_2_euk"/>
</dbReference>
<dbReference type="CDD" id="cd00780">
    <property type="entry name" value="NTF2"/>
    <property type="match status" value="1"/>
</dbReference>
<dbReference type="InterPro" id="IPR000504">
    <property type="entry name" value="RRM_dom"/>
</dbReference>
<accession>A0A7J6XG62</accession>
<dbReference type="PANTHER" id="PTHR10693:SF58">
    <property type="entry name" value="OS02G0131700 PROTEIN"/>
    <property type="match status" value="1"/>
</dbReference>
<dbReference type="FunFam" id="3.10.450.50:FF:000003">
    <property type="entry name" value="Nuclear transport factor 2 family protein"/>
    <property type="match status" value="1"/>
</dbReference>
<dbReference type="SMART" id="SM00360">
    <property type="entry name" value="RRM"/>
    <property type="match status" value="1"/>
</dbReference>
<dbReference type="CDD" id="cd00590">
    <property type="entry name" value="RRM_SF"/>
    <property type="match status" value="1"/>
</dbReference>
<protein>
    <submittedName>
        <fullName evidence="6">Nuclear transport factor family protein</fullName>
    </submittedName>
</protein>
<name>A0A7J6XG62_THATH</name>
<reference evidence="6 7" key="1">
    <citation type="submission" date="2020-06" db="EMBL/GenBank/DDBJ databases">
        <title>Transcriptomic and genomic resources for Thalictrum thalictroides and T. hernandezii: Facilitating candidate gene discovery in an emerging model plant lineage.</title>
        <authorList>
            <person name="Arias T."/>
            <person name="Riano-Pachon D.M."/>
            <person name="Di Stilio V.S."/>
        </authorList>
    </citation>
    <scope>NUCLEOTIDE SEQUENCE [LARGE SCALE GENOMIC DNA]</scope>
    <source>
        <strain evidence="7">cv. WT478/WT964</strain>
        <tissue evidence="6">Leaves</tissue>
    </source>
</reference>
<evidence type="ECO:0000256" key="2">
    <source>
        <dbReference type="PROSITE-ProRule" id="PRU00176"/>
    </source>
</evidence>
<dbReference type="Proteomes" id="UP000554482">
    <property type="component" value="Unassembled WGS sequence"/>
</dbReference>
<evidence type="ECO:0000313" key="6">
    <source>
        <dbReference type="EMBL" id="KAF5208127.1"/>
    </source>
</evidence>
<dbReference type="Pfam" id="PF02136">
    <property type="entry name" value="NTF2"/>
    <property type="match status" value="1"/>
</dbReference>
<gene>
    <name evidence="6" type="ORF">FRX31_002286</name>
</gene>
<dbReference type="Gene3D" id="3.10.450.50">
    <property type="match status" value="1"/>
</dbReference>
<dbReference type="Pfam" id="PF00076">
    <property type="entry name" value="RRM_1"/>
    <property type="match status" value="1"/>
</dbReference>
<sequence length="401" mass="44721">MASVFPASVSAYQVGNYFVQQYYQVLQQQPDFVYQFYTDASTMLRIDGGEHVTASAMLQIHSLIMSLNFSGIEIKTAHSLDSFTGGVLVMVSGSVQPKDYSRRRNFIQTFFLAPQEKGYYVLNDIFHFLDDENIHQQQAAILDHSHFDSKVNASNPLPEPVSDYMPTREIHLREFVASSNVEENDSVDNYSFPEQQQQYQAPESNNIVEEIPVEELTTTFSHAMSSMQDPSPVLIEEPIGEPQKHTYASILRVAKAQSTASVAPQRSVKKSAPPTSEWNNAPQPTQRFYPVTTMGSDRSTAATEEFTTHVEEGDGVSVYVRGLTTAISSSDIEQEFKNFGNIKPGGVVIQNRQDINVVYAFVEFEDAVGAQNAIKASPVEVAGTRIYIEERRPRSSSISRG</sequence>
<evidence type="ECO:0000256" key="1">
    <source>
        <dbReference type="ARBA" id="ARBA00022884"/>
    </source>
</evidence>
<dbReference type="GO" id="GO:1990904">
    <property type="term" value="C:ribonucleoprotein complex"/>
    <property type="evidence" value="ECO:0007669"/>
    <property type="project" value="TreeGrafter"/>
</dbReference>
<dbReference type="GO" id="GO:0005829">
    <property type="term" value="C:cytosol"/>
    <property type="evidence" value="ECO:0007669"/>
    <property type="project" value="TreeGrafter"/>
</dbReference>
<feature type="region of interest" description="Disordered" evidence="3">
    <location>
        <begin position="261"/>
        <end position="290"/>
    </location>
</feature>
<dbReference type="SUPFAM" id="SSF54427">
    <property type="entry name" value="NTF2-like"/>
    <property type="match status" value="1"/>
</dbReference>
<dbReference type="OrthoDB" id="339151at2759"/>
<dbReference type="SUPFAM" id="SSF54928">
    <property type="entry name" value="RNA-binding domain, RBD"/>
    <property type="match status" value="1"/>
</dbReference>
<dbReference type="PANTHER" id="PTHR10693">
    <property type="entry name" value="RAS GTPASE-ACTIVATING PROTEIN-BINDING PROTEIN"/>
    <property type="match status" value="1"/>
</dbReference>
<dbReference type="InterPro" id="IPR012677">
    <property type="entry name" value="Nucleotide-bd_a/b_plait_sf"/>
</dbReference>
<feature type="domain" description="RRM" evidence="4">
    <location>
        <begin position="316"/>
        <end position="393"/>
    </location>
</feature>
<organism evidence="6 7">
    <name type="scientific">Thalictrum thalictroides</name>
    <name type="common">Rue-anemone</name>
    <name type="synonym">Anemone thalictroides</name>
    <dbReference type="NCBI Taxonomy" id="46969"/>
    <lineage>
        <taxon>Eukaryota</taxon>
        <taxon>Viridiplantae</taxon>
        <taxon>Streptophyta</taxon>
        <taxon>Embryophyta</taxon>
        <taxon>Tracheophyta</taxon>
        <taxon>Spermatophyta</taxon>
        <taxon>Magnoliopsida</taxon>
        <taxon>Ranunculales</taxon>
        <taxon>Ranunculaceae</taxon>
        <taxon>Thalictroideae</taxon>
        <taxon>Thalictrum</taxon>
    </lineage>
</organism>
<evidence type="ECO:0000259" key="5">
    <source>
        <dbReference type="PROSITE" id="PS50177"/>
    </source>
</evidence>
<keyword evidence="7" id="KW-1185">Reference proteome</keyword>
<dbReference type="PROSITE" id="PS50102">
    <property type="entry name" value="RRM"/>
    <property type="match status" value="1"/>
</dbReference>
<dbReference type="InterPro" id="IPR032710">
    <property type="entry name" value="NTF2-like_dom_sf"/>
</dbReference>
<evidence type="ECO:0000259" key="4">
    <source>
        <dbReference type="PROSITE" id="PS50102"/>
    </source>
</evidence>
<dbReference type="EMBL" id="JABWDY010000419">
    <property type="protein sequence ID" value="KAF5208127.1"/>
    <property type="molecule type" value="Genomic_DNA"/>
</dbReference>
<feature type="domain" description="NTF2" evidence="5">
    <location>
        <begin position="14"/>
        <end position="128"/>
    </location>
</feature>
<dbReference type="InterPro" id="IPR035979">
    <property type="entry name" value="RBD_domain_sf"/>
</dbReference>
<keyword evidence="1 2" id="KW-0694">RNA-binding</keyword>
<dbReference type="Gene3D" id="3.30.70.330">
    <property type="match status" value="1"/>
</dbReference>
<proteinExistence type="predicted"/>
<evidence type="ECO:0000256" key="3">
    <source>
        <dbReference type="SAM" id="MobiDB-lite"/>
    </source>
</evidence>
<feature type="compositionally biased region" description="Polar residues" evidence="3">
    <location>
        <begin position="273"/>
        <end position="286"/>
    </location>
</feature>
<dbReference type="InterPro" id="IPR002075">
    <property type="entry name" value="NTF2_dom"/>
</dbReference>
<dbReference type="GO" id="GO:0003729">
    <property type="term" value="F:mRNA binding"/>
    <property type="evidence" value="ECO:0007669"/>
    <property type="project" value="TreeGrafter"/>
</dbReference>
<evidence type="ECO:0000313" key="7">
    <source>
        <dbReference type="Proteomes" id="UP000554482"/>
    </source>
</evidence>
<feature type="non-terminal residue" evidence="6">
    <location>
        <position position="1"/>
    </location>
</feature>
<dbReference type="PROSITE" id="PS50177">
    <property type="entry name" value="NTF2_DOMAIN"/>
    <property type="match status" value="1"/>
</dbReference>
<dbReference type="InterPro" id="IPR039539">
    <property type="entry name" value="Ras_GTPase_bind_prot"/>
</dbReference>
<comment type="caution">
    <text evidence="6">The sequence shown here is derived from an EMBL/GenBank/DDBJ whole genome shotgun (WGS) entry which is preliminary data.</text>
</comment>